<comment type="activity regulation">
    <text evidence="12">Activated by a monovalent cation that binds near, but not in, the active site. The most likely occupant of the site in vivo is potassium. Ion binding induces a conformational change that may alter substrate affinity.</text>
</comment>
<feature type="binding site" evidence="12">
    <location>
        <position position="140"/>
    </location>
    <ligand>
        <name>substrate</name>
    </ligand>
</feature>
<evidence type="ECO:0000259" key="13">
    <source>
        <dbReference type="Pfam" id="PF00294"/>
    </source>
</evidence>
<dbReference type="InterPro" id="IPR011611">
    <property type="entry name" value="PfkB_dom"/>
</dbReference>
<feature type="binding site" evidence="12">
    <location>
        <position position="252"/>
    </location>
    <ligand>
        <name>substrate</name>
    </ligand>
</feature>
<keyword evidence="8 12" id="KW-0067">ATP-binding</keyword>
<evidence type="ECO:0000313" key="15">
    <source>
        <dbReference type="Proteomes" id="UP000282832"/>
    </source>
</evidence>
<evidence type="ECO:0000256" key="3">
    <source>
        <dbReference type="ARBA" id="ARBA00016943"/>
    </source>
</evidence>
<dbReference type="InterPro" id="IPR011877">
    <property type="entry name" value="Ribokinase"/>
</dbReference>
<dbReference type="GO" id="GO:0004747">
    <property type="term" value="F:ribokinase activity"/>
    <property type="evidence" value="ECO:0007669"/>
    <property type="project" value="UniProtKB-UniRule"/>
</dbReference>
<comment type="function">
    <text evidence="12">Catalyzes the phosphorylation of ribose at O-5 in a reaction requiring ATP and magnesium. The resulting D-ribose-5-phosphate can then be used either for sythesis of nucleotides, histidine, and tryptophan, or as a component of the pentose phosphate pathway.</text>
</comment>
<evidence type="ECO:0000256" key="9">
    <source>
        <dbReference type="ARBA" id="ARBA00022842"/>
    </source>
</evidence>
<feature type="binding site" evidence="12">
    <location>
        <position position="291"/>
    </location>
    <ligand>
        <name>K(+)</name>
        <dbReference type="ChEBI" id="CHEBI:29103"/>
    </ligand>
</feature>
<comment type="caution">
    <text evidence="12">Lacks conserved residue(s) required for the propagation of feature annotation.</text>
</comment>
<comment type="subunit">
    <text evidence="12">Homodimer.</text>
</comment>
<feature type="active site" description="Proton acceptor" evidence="12">
    <location>
        <position position="252"/>
    </location>
</feature>
<dbReference type="NCBIfam" id="TIGR02152">
    <property type="entry name" value="D_ribokin_bact"/>
    <property type="match status" value="1"/>
</dbReference>
<dbReference type="PRINTS" id="PR00990">
    <property type="entry name" value="RIBOKINASE"/>
</dbReference>
<sequence length="299" mass="31244">MSTVFVIGSSNTDMVIQSAHHPKPGETILGNNFIINPGGKGANQAVAAARLGGQVTFVAKVGDDLFGHQAIQHFQNEGINKDFVTLEANQPSGVALITVDAKGENTIVVAPGANLFLLKKEIETVANAFQVGDFALFQLEIPIETVQYGIKIANSKGVKCVLNPAPAQVLPNELLHGLFAITPNETEAQILTGIEVKDLASAEKAASILLAKGVQHVVITLGAEGALYCTQNQSFHVKAPSVHAVDTTAAGDCFNGALVLGLMEGNDWNAAIEFACTAASKSVQKLGAQASMPHKSDLV</sequence>
<comment type="cofactor">
    <cofactor evidence="12">
        <name>Mg(2+)</name>
        <dbReference type="ChEBI" id="CHEBI:18420"/>
    </cofactor>
    <text evidence="12">Requires a divalent cation, most likely magnesium in vivo, as an electrophilic catalyst to aid phosphoryl group transfer. It is the chelate of the metal and the nucleotide that is the actual substrate.</text>
</comment>
<evidence type="ECO:0000313" key="14">
    <source>
        <dbReference type="EMBL" id="RVU24083.1"/>
    </source>
</evidence>
<evidence type="ECO:0000256" key="1">
    <source>
        <dbReference type="ARBA" id="ARBA00005380"/>
    </source>
</evidence>
<dbReference type="Gene3D" id="3.40.1190.20">
    <property type="match status" value="1"/>
</dbReference>
<proteinExistence type="inferred from homology"/>
<feature type="binding site" evidence="12">
    <location>
        <begin position="39"/>
        <end position="43"/>
    </location>
    <ligand>
        <name>substrate</name>
    </ligand>
</feature>
<evidence type="ECO:0000256" key="11">
    <source>
        <dbReference type="ARBA" id="ARBA00023277"/>
    </source>
</evidence>
<dbReference type="CDD" id="cd01174">
    <property type="entry name" value="ribokinase"/>
    <property type="match status" value="1"/>
</dbReference>
<dbReference type="EC" id="2.7.1.15" evidence="2 12"/>
<comment type="similarity">
    <text evidence="1">Belongs to the carbohydrate kinase pfkB family.</text>
</comment>
<dbReference type="InterPro" id="IPR002173">
    <property type="entry name" value="Carboh/pur_kinase_PfkB_CS"/>
</dbReference>
<feature type="binding site" evidence="12">
    <location>
        <position position="184"/>
    </location>
    <ligand>
        <name>ATP</name>
        <dbReference type="ChEBI" id="CHEBI:30616"/>
    </ligand>
</feature>
<accession>A0A437PP66</accession>
<dbReference type="PANTHER" id="PTHR10584">
    <property type="entry name" value="SUGAR KINASE"/>
    <property type="match status" value="1"/>
</dbReference>
<evidence type="ECO:0000256" key="6">
    <source>
        <dbReference type="ARBA" id="ARBA00022741"/>
    </source>
</evidence>
<evidence type="ECO:0000256" key="10">
    <source>
        <dbReference type="ARBA" id="ARBA00022958"/>
    </source>
</evidence>
<feature type="domain" description="Carbohydrate kinase PfkB" evidence="13">
    <location>
        <begin position="1"/>
        <end position="294"/>
    </location>
</feature>
<dbReference type="GO" id="GO:0019303">
    <property type="term" value="P:D-ribose catabolic process"/>
    <property type="evidence" value="ECO:0007669"/>
    <property type="project" value="UniProtKB-UniRule"/>
</dbReference>
<dbReference type="EMBL" id="SACY01000004">
    <property type="protein sequence ID" value="RVU24083.1"/>
    <property type="molecule type" value="Genomic_DNA"/>
</dbReference>
<dbReference type="GO" id="GO:0005829">
    <property type="term" value="C:cytosol"/>
    <property type="evidence" value="ECO:0007669"/>
    <property type="project" value="TreeGrafter"/>
</dbReference>
<organism evidence="14 15">
    <name type="scientific">Sandaracinomonas limnophila</name>
    <dbReference type="NCBI Taxonomy" id="1862386"/>
    <lineage>
        <taxon>Bacteria</taxon>
        <taxon>Pseudomonadati</taxon>
        <taxon>Bacteroidota</taxon>
        <taxon>Cytophagia</taxon>
        <taxon>Cytophagales</taxon>
        <taxon>Flectobacillaceae</taxon>
        <taxon>Sandaracinomonas</taxon>
    </lineage>
</organism>
<keyword evidence="4 12" id="KW-0808">Transferase</keyword>
<keyword evidence="7 12" id="KW-0418">Kinase</keyword>
<dbReference type="Pfam" id="PF00294">
    <property type="entry name" value="PfkB"/>
    <property type="match status" value="1"/>
</dbReference>
<gene>
    <name evidence="12 14" type="primary">rbsK</name>
    <name evidence="14" type="ORF">EOJ36_09140</name>
</gene>
<dbReference type="PROSITE" id="PS00584">
    <property type="entry name" value="PFKB_KINASES_2"/>
    <property type="match status" value="1"/>
</dbReference>
<keyword evidence="6 12" id="KW-0547">Nucleotide-binding</keyword>
<feature type="binding site" evidence="12">
    <location>
        <position position="246"/>
    </location>
    <ligand>
        <name>K(+)</name>
        <dbReference type="ChEBI" id="CHEBI:29103"/>
    </ligand>
</feature>
<name>A0A437PP66_9BACT</name>
<dbReference type="SUPFAM" id="SSF53613">
    <property type="entry name" value="Ribokinase-like"/>
    <property type="match status" value="1"/>
</dbReference>
<dbReference type="HAMAP" id="MF_01987">
    <property type="entry name" value="Ribokinase"/>
    <property type="match status" value="1"/>
</dbReference>
<dbReference type="PANTHER" id="PTHR10584:SF166">
    <property type="entry name" value="RIBOKINASE"/>
    <property type="match status" value="1"/>
</dbReference>
<dbReference type="PIRSF" id="PIRSF000535">
    <property type="entry name" value="1PFK/6PFK/LacC"/>
    <property type="match status" value="1"/>
</dbReference>
<feature type="binding site" evidence="12">
    <location>
        <begin position="251"/>
        <end position="252"/>
    </location>
    <ligand>
        <name>ATP</name>
        <dbReference type="ChEBI" id="CHEBI:30616"/>
    </ligand>
</feature>
<feature type="binding site" evidence="12">
    <location>
        <position position="282"/>
    </location>
    <ligand>
        <name>K(+)</name>
        <dbReference type="ChEBI" id="CHEBI:29103"/>
    </ligand>
</feature>
<evidence type="ECO:0000256" key="5">
    <source>
        <dbReference type="ARBA" id="ARBA00022723"/>
    </source>
</evidence>
<protein>
    <recommendedName>
        <fullName evidence="3 12">Ribokinase</fullName>
        <shortName evidence="12">RK</shortName>
        <ecNumber evidence="2 12">2.7.1.15</ecNumber>
    </recommendedName>
</protein>
<feature type="binding site" evidence="12">
    <location>
        <position position="285"/>
    </location>
    <ligand>
        <name>K(+)</name>
        <dbReference type="ChEBI" id="CHEBI:29103"/>
    </ligand>
</feature>
<feature type="binding site" evidence="12">
    <location>
        <begin position="11"/>
        <end position="13"/>
    </location>
    <ligand>
        <name>substrate</name>
    </ligand>
</feature>
<dbReference type="UniPathway" id="UPA00916">
    <property type="reaction ID" value="UER00889"/>
</dbReference>
<dbReference type="OrthoDB" id="9775849at2"/>
<dbReference type="RefSeq" id="WP_127804613.1">
    <property type="nucleotide sequence ID" value="NZ_SACY01000004.1"/>
</dbReference>
<dbReference type="InterPro" id="IPR029056">
    <property type="entry name" value="Ribokinase-like"/>
</dbReference>
<dbReference type="GO" id="GO:0046872">
    <property type="term" value="F:metal ion binding"/>
    <property type="evidence" value="ECO:0007669"/>
    <property type="project" value="UniProtKB-KW"/>
</dbReference>
<evidence type="ECO:0000256" key="2">
    <source>
        <dbReference type="ARBA" id="ARBA00012035"/>
    </source>
</evidence>
<feature type="binding site" evidence="12">
    <location>
        <position position="287"/>
    </location>
    <ligand>
        <name>K(+)</name>
        <dbReference type="ChEBI" id="CHEBI:29103"/>
    </ligand>
</feature>
<feature type="binding site" evidence="12">
    <location>
        <position position="248"/>
    </location>
    <ligand>
        <name>K(+)</name>
        <dbReference type="ChEBI" id="CHEBI:29103"/>
    </ligand>
</feature>
<keyword evidence="12" id="KW-0963">Cytoplasm</keyword>
<evidence type="ECO:0000256" key="4">
    <source>
        <dbReference type="ARBA" id="ARBA00022679"/>
    </source>
</evidence>
<dbReference type="AlphaFoldDB" id="A0A437PP66"/>
<keyword evidence="10 12" id="KW-0630">Potassium</keyword>
<comment type="catalytic activity">
    <reaction evidence="12">
        <text>D-ribose + ATP = D-ribose 5-phosphate + ADP + H(+)</text>
        <dbReference type="Rhea" id="RHEA:13697"/>
        <dbReference type="ChEBI" id="CHEBI:15378"/>
        <dbReference type="ChEBI" id="CHEBI:30616"/>
        <dbReference type="ChEBI" id="CHEBI:47013"/>
        <dbReference type="ChEBI" id="CHEBI:78346"/>
        <dbReference type="ChEBI" id="CHEBI:456216"/>
        <dbReference type="EC" id="2.7.1.15"/>
    </reaction>
</comment>
<keyword evidence="11 12" id="KW-0119">Carbohydrate metabolism</keyword>
<evidence type="ECO:0000256" key="7">
    <source>
        <dbReference type="ARBA" id="ARBA00022777"/>
    </source>
</evidence>
<evidence type="ECO:0000256" key="12">
    <source>
        <dbReference type="HAMAP-Rule" id="MF_01987"/>
    </source>
</evidence>
<keyword evidence="5 12" id="KW-0479">Metal-binding</keyword>
<dbReference type="Proteomes" id="UP000282832">
    <property type="component" value="Unassembled WGS sequence"/>
</dbReference>
<reference evidence="14 15" key="1">
    <citation type="submission" date="2019-01" db="EMBL/GenBank/DDBJ databases">
        <authorList>
            <person name="Chen W.-M."/>
        </authorList>
    </citation>
    <scope>NUCLEOTIDE SEQUENCE [LARGE SCALE GENOMIC DNA]</scope>
    <source>
        <strain evidence="14 15">FSY-15</strain>
    </source>
</reference>
<dbReference type="GO" id="GO:0005524">
    <property type="term" value="F:ATP binding"/>
    <property type="evidence" value="ECO:0007669"/>
    <property type="project" value="UniProtKB-UniRule"/>
</dbReference>
<comment type="similarity">
    <text evidence="12">Belongs to the carbohydrate kinase PfkB family. Ribokinase subfamily.</text>
</comment>
<keyword evidence="9 12" id="KW-0460">Magnesium</keyword>
<dbReference type="InterPro" id="IPR017583">
    <property type="entry name" value="Tagatose/fructose_Pkinase"/>
</dbReference>
<comment type="caution">
    <text evidence="14">The sequence shown here is derived from an EMBL/GenBank/DDBJ whole genome shotgun (WGS) entry which is preliminary data.</text>
</comment>
<keyword evidence="15" id="KW-1185">Reference proteome</keyword>
<comment type="pathway">
    <text evidence="12">Carbohydrate metabolism; D-ribose degradation; D-ribose 5-phosphate from beta-D-ribopyranose: step 2/2.</text>
</comment>
<dbReference type="InterPro" id="IPR002139">
    <property type="entry name" value="Ribo/fructo_kinase"/>
</dbReference>
<comment type="subcellular location">
    <subcellularLocation>
        <location evidence="12">Cytoplasm</location>
    </subcellularLocation>
</comment>
<feature type="binding site" evidence="12">
    <location>
        <begin position="220"/>
        <end position="225"/>
    </location>
    <ligand>
        <name>ATP</name>
        <dbReference type="ChEBI" id="CHEBI:30616"/>
    </ligand>
</feature>
<evidence type="ECO:0000256" key="8">
    <source>
        <dbReference type="ARBA" id="ARBA00022840"/>
    </source>
</evidence>